<gene>
    <name evidence="1" type="ORF">NC653_002866</name>
</gene>
<protein>
    <submittedName>
        <fullName evidence="1">Uncharacterized protein</fullName>
    </submittedName>
</protein>
<comment type="caution">
    <text evidence="1">The sequence shown here is derived from an EMBL/GenBank/DDBJ whole genome shotgun (WGS) entry which is preliminary data.</text>
</comment>
<sequence>MSGLVDSDFGCIATRTAEIIIIDPQSQSHCKKISNKSTREAGNDGQQKGLAKWIFLHFCREIQTSKDAVVGMSFPKAKYLNVVLEFRRLKTVSNRVLQTSTRRSRQNPMF</sequence>
<accession>A0AAD6RPX3</accession>
<dbReference type="Proteomes" id="UP001164929">
    <property type="component" value="Chromosome 1"/>
</dbReference>
<evidence type="ECO:0000313" key="2">
    <source>
        <dbReference type="Proteomes" id="UP001164929"/>
    </source>
</evidence>
<keyword evidence="2" id="KW-1185">Reference proteome</keyword>
<name>A0AAD6RPX3_9ROSI</name>
<evidence type="ECO:0000313" key="1">
    <source>
        <dbReference type="EMBL" id="KAJ7012960.1"/>
    </source>
</evidence>
<organism evidence="1 2">
    <name type="scientific">Populus alba x Populus x berolinensis</name>
    <dbReference type="NCBI Taxonomy" id="444605"/>
    <lineage>
        <taxon>Eukaryota</taxon>
        <taxon>Viridiplantae</taxon>
        <taxon>Streptophyta</taxon>
        <taxon>Embryophyta</taxon>
        <taxon>Tracheophyta</taxon>
        <taxon>Spermatophyta</taxon>
        <taxon>Magnoliopsida</taxon>
        <taxon>eudicotyledons</taxon>
        <taxon>Gunneridae</taxon>
        <taxon>Pentapetalae</taxon>
        <taxon>rosids</taxon>
        <taxon>fabids</taxon>
        <taxon>Malpighiales</taxon>
        <taxon>Salicaceae</taxon>
        <taxon>Saliceae</taxon>
        <taxon>Populus</taxon>
    </lineage>
</organism>
<dbReference type="AlphaFoldDB" id="A0AAD6RPX3"/>
<dbReference type="EMBL" id="JAQIZT010000001">
    <property type="protein sequence ID" value="KAJ7012960.1"/>
    <property type="molecule type" value="Genomic_DNA"/>
</dbReference>
<proteinExistence type="predicted"/>
<reference evidence="1 2" key="1">
    <citation type="journal article" date="2023" name="Mol. Ecol. Resour.">
        <title>Chromosome-level genome assembly of a triploid poplar Populus alba 'Berolinensis'.</title>
        <authorList>
            <person name="Chen S."/>
            <person name="Yu Y."/>
            <person name="Wang X."/>
            <person name="Wang S."/>
            <person name="Zhang T."/>
            <person name="Zhou Y."/>
            <person name="He R."/>
            <person name="Meng N."/>
            <person name="Wang Y."/>
            <person name="Liu W."/>
            <person name="Liu Z."/>
            <person name="Liu J."/>
            <person name="Guo Q."/>
            <person name="Huang H."/>
            <person name="Sederoff R.R."/>
            <person name="Wang G."/>
            <person name="Qu G."/>
            <person name="Chen S."/>
        </authorList>
    </citation>
    <scope>NUCLEOTIDE SEQUENCE [LARGE SCALE GENOMIC DNA]</scope>
    <source>
        <strain evidence="1">SC-2020</strain>
    </source>
</reference>